<sequence length="165" mass="19123">VTDAAFWWDLDAFREQAVERILRLFLGFHPETFCLILLMYIFFLQLRAFEEQLASLQDANSSLVKQNRILEGRVREIDSRYKYYVESSSHYKRELHKAMALLHDTQAMLAHERENAPSQSLIRQLREQLEDAEAVKLSIVKGKHSLEGELCEIRAQGSKAVVDVG</sequence>
<evidence type="ECO:0000313" key="2">
    <source>
        <dbReference type="Proteomes" id="UP000887564"/>
    </source>
</evidence>
<proteinExistence type="predicted"/>
<keyword evidence="2" id="KW-1185">Reference proteome</keyword>
<evidence type="ECO:0000256" key="1">
    <source>
        <dbReference type="SAM" id="Phobius"/>
    </source>
</evidence>
<organism evidence="2 3">
    <name type="scientific">Parascaris equorum</name>
    <name type="common">Equine roundworm</name>
    <dbReference type="NCBI Taxonomy" id="6256"/>
    <lineage>
        <taxon>Eukaryota</taxon>
        <taxon>Metazoa</taxon>
        <taxon>Ecdysozoa</taxon>
        <taxon>Nematoda</taxon>
        <taxon>Chromadorea</taxon>
        <taxon>Rhabditida</taxon>
        <taxon>Spirurina</taxon>
        <taxon>Ascaridomorpha</taxon>
        <taxon>Ascaridoidea</taxon>
        <taxon>Ascarididae</taxon>
        <taxon>Parascaris</taxon>
    </lineage>
</organism>
<accession>A0A914RKW8</accession>
<keyword evidence="1" id="KW-1133">Transmembrane helix</keyword>
<evidence type="ECO:0000313" key="3">
    <source>
        <dbReference type="WBParaSite" id="PEQ_0000709701-mRNA-1"/>
    </source>
</evidence>
<keyword evidence="1" id="KW-0472">Membrane</keyword>
<dbReference type="SUPFAM" id="SSF90257">
    <property type="entry name" value="Myosin rod fragments"/>
    <property type="match status" value="1"/>
</dbReference>
<keyword evidence="1" id="KW-0812">Transmembrane</keyword>
<dbReference type="AlphaFoldDB" id="A0A914RKW8"/>
<feature type="transmembrane region" description="Helical" evidence="1">
    <location>
        <begin position="20"/>
        <end position="43"/>
    </location>
</feature>
<reference evidence="3" key="1">
    <citation type="submission" date="2022-11" db="UniProtKB">
        <authorList>
            <consortium name="WormBaseParasite"/>
        </authorList>
    </citation>
    <scope>IDENTIFICATION</scope>
</reference>
<dbReference type="Proteomes" id="UP000887564">
    <property type="component" value="Unplaced"/>
</dbReference>
<dbReference type="WBParaSite" id="PEQ_0000709701-mRNA-1">
    <property type="protein sequence ID" value="PEQ_0000709701-mRNA-1"/>
    <property type="gene ID" value="PEQ_0000709701"/>
</dbReference>
<name>A0A914RKW8_PAREQ</name>
<protein>
    <submittedName>
        <fullName evidence="3">Uncharacterized protein</fullName>
    </submittedName>
</protein>